<protein>
    <submittedName>
        <fullName evidence="3 4">Recombinase</fullName>
    </submittedName>
</protein>
<evidence type="ECO:0000259" key="2">
    <source>
        <dbReference type="PROSITE" id="PS51737"/>
    </source>
</evidence>
<evidence type="ECO:0000313" key="4">
    <source>
        <dbReference type="EMBL" id="TCS68836.1"/>
    </source>
</evidence>
<keyword evidence="6" id="KW-1185">Reference proteome</keyword>
<dbReference type="Pfam" id="PF13408">
    <property type="entry name" value="Zn_ribbon_recom"/>
    <property type="match status" value="1"/>
</dbReference>
<dbReference type="InterPro" id="IPR025827">
    <property type="entry name" value="Zn_ribbon_recom_dom"/>
</dbReference>
<dbReference type="Pfam" id="PF00239">
    <property type="entry name" value="Resolvase"/>
    <property type="match status" value="1"/>
</dbReference>
<dbReference type="GO" id="GO:0000150">
    <property type="term" value="F:DNA strand exchange activity"/>
    <property type="evidence" value="ECO:0007669"/>
    <property type="project" value="InterPro"/>
</dbReference>
<name>A0A4R3JS67_9FIRM</name>
<dbReference type="InterPro" id="IPR011109">
    <property type="entry name" value="DNA_bind_recombinase_dom"/>
</dbReference>
<comment type="caution">
    <text evidence="4">The sequence shown here is derived from an EMBL/GenBank/DDBJ whole genome shotgun (WGS) entry which is preliminary data.</text>
</comment>
<dbReference type="Proteomes" id="UP000702954">
    <property type="component" value="Unassembled WGS sequence"/>
</dbReference>
<dbReference type="SMART" id="SM00857">
    <property type="entry name" value="Resolvase"/>
    <property type="match status" value="1"/>
</dbReference>
<dbReference type="SUPFAM" id="SSF53041">
    <property type="entry name" value="Resolvase-like"/>
    <property type="match status" value="1"/>
</dbReference>
<evidence type="ECO:0000259" key="1">
    <source>
        <dbReference type="PROSITE" id="PS51736"/>
    </source>
</evidence>
<dbReference type="PANTHER" id="PTHR30461">
    <property type="entry name" value="DNA-INVERTASE FROM LAMBDOID PROPHAGE"/>
    <property type="match status" value="1"/>
</dbReference>
<dbReference type="AlphaFoldDB" id="A0A4R3JS67"/>
<reference evidence="3 6" key="1">
    <citation type="journal article" date="2018" name="Int. J. Syst. Evol. Microbiol.">
        <title>Draft Genome Sequence of Faecalimonas umbilicata JCM 30896T, an Acetate-Producing Bacterium Isolated from Human Feces.</title>
        <authorList>
            <person name="Sakamoto M."/>
            <person name="Ikeyama N."/>
            <person name="Yuki M."/>
            <person name="Ohkuma M."/>
        </authorList>
    </citation>
    <scope>NUCLEOTIDE SEQUENCE [LARGE SCALE GENOMIC DNA]</scope>
    <source>
        <strain evidence="3 6">EGH7</strain>
    </source>
</reference>
<dbReference type="Gene3D" id="3.90.1750.20">
    <property type="entry name" value="Putative Large Serine Recombinase, Chain B, Domain 2"/>
    <property type="match status" value="1"/>
</dbReference>
<dbReference type="PANTHER" id="PTHR30461:SF23">
    <property type="entry name" value="DNA RECOMBINASE-RELATED"/>
    <property type="match status" value="1"/>
</dbReference>
<dbReference type="EMBL" id="SLZV01000006">
    <property type="protein sequence ID" value="TCS68836.1"/>
    <property type="molecule type" value="Genomic_DNA"/>
</dbReference>
<gene>
    <name evidence="4" type="ORF">EDD74_10639</name>
    <name evidence="3" type="ORF">FAEUMB_07930</name>
</gene>
<accession>A0A4R3JS67</accession>
<dbReference type="InterPro" id="IPR006119">
    <property type="entry name" value="Resolv_N"/>
</dbReference>
<dbReference type="PROSITE" id="PS51737">
    <property type="entry name" value="RECOMBINASE_DNA_BIND"/>
    <property type="match status" value="1"/>
</dbReference>
<dbReference type="InterPro" id="IPR050639">
    <property type="entry name" value="SSR_resolvase"/>
</dbReference>
<organism evidence="4 5">
    <name type="scientific">Faecalimonas umbilicata</name>
    <dbReference type="NCBI Taxonomy" id="1912855"/>
    <lineage>
        <taxon>Bacteria</taxon>
        <taxon>Bacillati</taxon>
        <taxon>Bacillota</taxon>
        <taxon>Clostridia</taxon>
        <taxon>Lachnospirales</taxon>
        <taxon>Lachnospiraceae</taxon>
        <taxon>Faecalimonas</taxon>
    </lineage>
</organism>
<reference evidence="4 5" key="2">
    <citation type="submission" date="2019-03" db="EMBL/GenBank/DDBJ databases">
        <title>Genomic Encyclopedia of Type Strains, Phase IV (KMG-IV): sequencing the most valuable type-strain genomes for metagenomic binning, comparative biology and taxonomic classification.</title>
        <authorList>
            <person name="Goeker M."/>
        </authorList>
    </citation>
    <scope>NUCLEOTIDE SEQUENCE [LARGE SCALE GENOMIC DNA]</scope>
    <source>
        <strain evidence="4 5">DSM 103426</strain>
    </source>
</reference>
<dbReference type="Pfam" id="PF07508">
    <property type="entry name" value="Recombinase"/>
    <property type="match status" value="1"/>
</dbReference>
<proteinExistence type="predicted"/>
<evidence type="ECO:0000313" key="3">
    <source>
        <dbReference type="EMBL" id="GBU04252.1"/>
    </source>
</evidence>
<sequence>MARTSKRKKENLEYQNITENKAGKVFRVGIYARLSVDSTEKKNESIESQIEIARKHIESLPNMIIVEVYSDLGTTGTNFDRPDFQRMLQDIRKKKINCVVVKDFSRFARDYIETGNYLERIFPFMGVRFISVTDHYDSENPVDGNGKMKINLKNIVNELYAKDISQRVESSKRAKLENGSYIGGIPAYGYEKHKIQDKYVLFKEKETSTIVQRVYEMYDSGKRISEIIKFLYELKVHRPTEYQKTKHVYCQNGETLKQWSEVTLTAMLTNPIYIGTLIQKGGKVKEPIIIENAHEGIVSKELFYRVNTSFEERKSEKKIFYTKELQEPDIFRDILYCGECGHKLRRICTSKKQSYKQVLRRYVYGCTNIGRIDGDRCDSHYIPMKTIEEIVLQVLKKEYMLSSFRAKDYTSHNNEIAQKKKLQLFQEQKSAEEQMEGISLDLSRTYMEYRQKKISKEQFLNYKEKTEGVRSALEKSILEIQERQNQIDERSERENKIIRALVRCKEGEALNYDLIHTLIKRIDVYADARLEVQFYFQKSELLQEKKGDR</sequence>
<feature type="domain" description="Recombinase" evidence="2">
    <location>
        <begin position="187"/>
        <end position="316"/>
    </location>
</feature>
<dbReference type="InterPro" id="IPR038109">
    <property type="entry name" value="DNA_bind_recomb_sf"/>
</dbReference>
<dbReference type="Proteomes" id="UP000294613">
    <property type="component" value="Unassembled WGS sequence"/>
</dbReference>
<evidence type="ECO:0000313" key="6">
    <source>
        <dbReference type="Proteomes" id="UP000702954"/>
    </source>
</evidence>
<dbReference type="Gene3D" id="3.40.50.1390">
    <property type="entry name" value="Resolvase, N-terminal catalytic domain"/>
    <property type="match status" value="1"/>
</dbReference>
<dbReference type="InterPro" id="IPR036162">
    <property type="entry name" value="Resolvase-like_N_sf"/>
</dbReference>
<dbReference type="EMBL" id="BHEO01000002">
    <property type="protein sequence ID" value="GBU04252.1"/>
    <property type="molecule type" value="Genomic_DNA"/>
</dbReference>
<evidence type="ECO:0000313" key="5">
    <source>
        <dbReference type="Proteomes" id="UP000294613"/>
    </source>
</evidence>
<dbReference type="RefSeq" id="WP_116441219.1">
    <property type="nucleotide sequence ID" value="NZ_BHEO01000002.1"/>
</dbReference>
<feature type="domain" description="Resolvase/invertase-type recombinase catalytic" evidence="1">
    <location>
        <begin position="27"/>
        <end position="179"/>
    </location>
</feature>
<dbReference type="GO" id="GO:0003677">
    <property type="term" value="F:DNA binding"/>
    <property type="evidence" value="ECO:0007669"/>
    <property type="project" value="InterPro"/>
</dbReference>
<dbReference type="PROSITE" id="PS51736">
    <property type="entry name" value="RECOMBINASES_3"/>
    <property type="match status" value="1"/>
</dbReference>